<evidence type="ECO:0000313" key="3">
    <source>
        <dbReference type="Proteomes" id="UP000708208"/>
    </source>
</evidence>
<keyword evidence="3" id="KW-1185">Reference proteome</keyword>
<sequence length="221" mass="24586">GFANGTINPKQVSEFPQGPFRNLVEAQNNGYQQQQPFNNQLSERTEDQKLSTDQQLLLNQLLANGCLKPQQVNPNLACNFPTGEYLPEDGIFPQFNQKNNNSNENPMLYTFNENTDKENPVVQALLERLLAGDLPPDQLDNILNNKPQLPPKKIKAEEQSKEKKKLETENTKRSSRDSTVSKDSSSKGSKGSSGLGKSAALRKHKKGQPRRSSKDSPPTSP</sequence>
<organism evidence="2 3">
    <name type="scientific">Allacma fusca</name>
    <dbReference type="NCBI Taxonomy" id="39272"/>
    <lineage>
        <taxon>Eukaryota</taxon>
        <taxon>Metazoa</taxon>
        <taxon>Ecdysozoa</taxon>
        <taxon>Arthropoda</taxon>
        <taxon>Hexapoda</taxon>
        <taxon>Collembola</taxon>
        <taxon>Symphypleona</taxon>
        <taxon>Sminthuridae</taxon>
        <taxon>Allacma</taxon>
    </lineage>
</organism>
<feature type="compositionally biased region" description="Basic residues" evidence="1">
    <location>
        <begin position="200"/>
        <end position="211"/>
    </location>
</feature>
<feature type="compositionally biased region" description="Low complexity" evidence="1">
    <location>
        <begin position="181"/>
        <end position="198"/>
    </location>
</feature>
<dbReference type="Proteomes" id="UP000708208">
    <property type="component" value="Unassembled WGS sequence"/>
</dbReference>
<comment type="caution">
    <text evidence="2">The sequence shown here is derived from an EMBL/GenBank/DDBJ whole genome shotgun (WGS) entry which is preliminary data.</text>
</comment>
<gene>
    <name evidence="2" type="ORF">AFUS01_LOCUS35549</name>
</gene>
<protein>
    <submittedName>
        <fullName evidence="2">Uncharacterized protein</fullName>
    </submittedName>
</protein>
<evidence type="ECO:0000313" key="2">
    <source>
        <dbReference type="EMBL" id="CAG7825441.1"/>
    </source>
</evidence>
<feature type="non-terminal residue" evidence="2">
    <location>
        <position position="1"/>
    </location>
</feature>
<evidence type="ECO:0000256" key="1">
    <source>
        <dbReference type="SAM" id="MobiDB-lite"/>
    </source>
</evidence>
<dbReference type="AlphaFoldDB" id="A0A8J2L3C3"/>
<feature type="non-terminal residue" evidence="2">
    <location>
        <position position="221"/>
    </location>
</feature>
<name>A0A8J2L3C3_9HEXA</name>
<feature type="region of interest" description="Disordered" evidence="1">
    <location>
        <begin position="138"/>
        <end position="221"/>
    </location>
</feature>
<accession>A0A8J2L3C3</accession>
<feature type="compositionally biased region" description="Basic and acidic residues" evidence="1">
    <location>
        <begin position="154"/>
        <end position="180"/>
    </location>
</feature>
<reference evidence="2" key="1">
    <citation type="submission" date="2021-06" db="EMBL/GenBank/DDBJ databases">
        <authorList>
            <person name="Hodson N. C."/>
            <person name="Mongue J. A."/>
            <person name="Jaron S. K."/>
        </authorList>
    </citation>
    <scope>NUCLEOTIDE SEQUENCE</scope>
</reference>
<dbReference type="EMBL" id="CAJVCH010536285">
    <property type="protein sequence ID" value="CAG7825441.1"/>
    <property type="molecule type" value="Genomic_DNA"/>
</dbReference>
<proteinExistence type="predicted"/>